<protein>
    <submittedName>
        <fullName evidence="3">Uncharacterized protein</fullName>
    </submittedName>
</protein>
<dbReference type="RefSeq" id="XP_062715207.1">
    <property type="nucleotide sequence ID" value="XM_062859223.1"/>
</dbReference>
<feature type="signal peptide" evidence="2">
    <location>
        <begin position="1"/>
        <end position="25"/>
    </location>
</feature>
<organism evidence="3 4">
    <name type="scientific">Aedes albopictus</name>
    <name type="common">Asian tiger mosquito</name>
    <name type="synonym">Stegomyia albopicta</name>
    <dbReference type="NCBI Taxonomy" id="7160"/>
    <lineage>
        <taxon>Eukaryota</taxon>
        <taxon>Metazoa</taxon>
        <taxon>Ecdysozoa</taxon>
        <taxon>Arthropoda</taxon>
        <taxon>Hexapoda</taxon>
        <taxon>Insecta</taxon>
        <taxon>Pterygota</taxon>
        <taxon>Neoptera</taxon>
        <taxon>Endopterygota</taxon>
        <taxon>Diptera</taxon>
        <taxon>Nematocera</taxon>
        <taxon>Culicoidea</taxon>
        <taxon>Culicidae</taxon>
        <taxon>Culicinae</taxon>
        <taxon>Aedini</taxon>
        <taxon>Aedes</taxon>
        <taxon>Stegomyia</taxon>
    </lineage>
</organism>
<evidence type="ECO:0000256" key="2">
    <source>
        <dbReference type="SAM" id="SignalP"/>
    </source>
</evidence>
<reference evidence="4" key="1">
    <citation type="journal article" date="2015" name="Proc. Natl. Acad. Sci. U.S.A.">
        <title>Genome sequence of the Asian Tiger mosquito, Aedes albopictus, reveals insights into its biology, genetics, and evolution.</title>
        <authorList>
            <person name="Chen X.G."/>
            <person name="Jiang X."/>
            <person name="Gu J."/>
            <person name="Xu M."/>
            <person name="Wu Y."/>
            <person name="Deng Y."/>
            <person name="Zhang C."/>
            <person name="Bonizzoni M."/>
            <person name="Dermauw W."/>
            <person name="Vontas J."/>
            <person name="Armbruster P."/>
            <person name="Huang X."/>
            <person name="Yang Y."/>
            <person name="Zhang H."/>
            <person name="He W."/>
            <person name="Peng H."/>
            <person name="Liu Y."/>
            <person name="Wu K."/>
            <person name="Chen J."/>
            <person name="Lirakis M."/>
            <person name="Topalis P."/>
            <person name="Van Leeuwen T."/>
            <person name="Hall A.B."/>
            <person name="Jiang X."/>
            <person name="Thorpe C."/>
            <person name="Mueller R.L."/>
            <person name="Sun C."/>
            <person name="Waterhouse R.M."/>
            <person name="Yan G."/>
            <person name="Tu Z.J."/>
            <person name="Fang X."/>
            <person name="James A.A."/>
        </authorList>
    </citation>
    <scope>NUCLEOTIDE SEQUENCE [LARGE SCALE GENOMIC DNA]</scope>
    <source>
        <strain evidence="4">Foshan</strain>
    </source>
</reference>
<dbReference type="EnsemblMetazoa" id="AALFPA23_012774.R18410">
    <property type="protein sequence ID" value="AALFPA23_012774.P18410"/>
    <property type="gene ID" value="AALFPA23_012774"/>
</dbReference>
<dbReference type="EnsemblMetazoa" id="AALFPA23_012774.R18409">
    <property type="protein sequence ID" value="AALFPA23_012774.P18409"/>
    <property type="gene ID" value="AALFPA23_012774"/>
</dbReference>
<proteinExistence type="predicted"/>
<feature type="compositionally biased region" description="Basic and acidic residues" evidence="1">
    <location>
        <begin position="72"/>
        <end position="84"/>
    </location>
</feature>
<feature type="chain" id="PRO_5045023602" evidence="2">
    <location>
        <begin position="26"/>
        <end position="341"/>
    </location>
</feature>
<dbReference type="GeneID" id="109397777"/>
<feature type="region of interest" description="Disordered" evidence="1">
    <location>
        <begin position="33"/>
        <end position="120"/>
    </location>
</feature>
<evidence type="ECO:0000313" key="3">
    <source>
        <dbReference type="EnsemblMetazoa" id="AALFPA23_012774.P18410"/>
    </source>
</evidence>
<sequence length="341" mass="35068">MSTKFTRALLLECYFIALLLASINAEEKWSWSKNDNGGNNGGNNYLSSGSNSNRDTIPDRTNVRSDVIQFQDAKRPAADDDRRRYNPQQDVRQGRYEVKETTTRRPSFGKPLSDEFSGEVNGPNKPNDFGLNQRFGGPTNGQFPLNPYGGNPGFGGANPYFGGGGFPQQGGFGGAGYGGGNGILVGPEGPTGIIGRPYKGYPGGFSGAGGYGPYPGYGNQGGFGRPGGGYYPQGGHYPGGGFYGGGQGGQFGPGQFGPGQFGPGQYGAGQYGGGQFGPGQFGQGQFGPGQFGPGQFGPGPIGGGGHNSIGGFGPVGGGFGGPFGPQFDQAKQATKKIEKSL</sequence>
<name>A0ABM1YWN4_AEDAL</name>
<feature type="compositionally biased region" description="Low complexity" evidence="1">
    <location>
        <begin position="33"/>
        <end position="53"/>
    </location>
</feature>
<dbReference type="Proteomes" id="UP000069940">
    <property type="component" value="Unassembled WGS sequence"/>
</dbReference>
<accession>A0ABM1YWN4</accession>
<dbReference type="RefSeq" id="XP_062715208.1">
    <property type="nucleotide sequence ID" value="XM_062859224.1"/>
</dbReference>
<reference evidence="3" key="2">
    <citation type="submission" date="2025-05" db="UniProtKB">
        <authorList>
            <consortium name="EnsemblMetazoa"/>
        </authorList>
    </citation>
    <scope>IDENTIFICATION</scope>
    <source>
        <strain evidence="3">Foshan</strain>
    </source>
</reference>
<keyword evidence="4" id="KW-1185">Reference proteome</keyword>
<feature type="region of interest" description="Disordered" evidence="1">
    <location>
        <begin position="319"/>
        <end position="341"/>
    </location>
</feature>
<feature type="compositionally biased region" description="Basic and acidic residues" evidence="1">
    <location>
        <begin position="92"/>
        <end position="103"/>
    </location>
</feature>
<evidence type="ECO:0000256" key="1">
    <source>
        <dbReference type="SAM" id="MobiDB-lite"/>
    </source>
</evidence>
<keyword evidence="2" id="KW-0732">Signal</keyword>
<evidence type="ECO:0000313" key="4">
    <source>
        <dbReference type="Proteomes" id="UP000069940"/>
    </source>
</evidence>